<dbReference type="Gene3D" id="3.30.1490.20">
    <property type="entry name" value="ATP-grasp fold, A domain"/>
    <property type="match status" value="1"/>
</dbReference>
<comment type="catalytic activity">
    <reaction evidence="14">
        <text>pyruvate + ATP + H2O = phosphoenolpyruvate + AMP + phosphate + 2 H(+)</text>
        <dbReference type="Rhea" id="RHEA:11364"/>
        <dbReference type="ChEBI" id="CHEBI:15361"/>
        <dbReference type="ChEBI" id="CHEBI:15377"/>
        <dbReference type="ChEBI" id="CHEBI:15378"/>
        <dbReference type="ChEBI" id="CHEBI:30616"/>
        <dbReference type="ChEBI" id="CHEBI:43474"/>
        <dbReference type="ChEBI" id="CHEBI:58702"/>
        <dbReference type="ChEBI" id="CHEBI:456215"/>
        <dbReference type="EC" id="2.7.9.2"/>
    </reaction>
</comment>
<dbReference type="PANTHER" id="PTHR43030:SF1">
    <property type="entry name" value="PHOSPHOENOLPYRUVATE SYNTHASE"/>
    <property type="match status" value="1"/>
</dbReference>
<dbReference type="EC" id="2.7.9.2" evidence="5"/>
<proteinExistence type="inferred from homology"/>
<feature type="domain" description="PEP-utilising enzyme mobile" evidence="15">
    <location>
        <begin position="530"/>
        <end position="599"/>
    </location>
</feature>
<dbReference type="InterPro" id="IPR036637">
    <property type="entry name" value="Phosphohistidine_dom_sf"/>
</dbReference>
<keyword evidence="9" id="KW-0547">Nucleotide-binding</keyword>
<gene>
    <name evidence="17" type="ORF">DESPIG_02988</name>
</gene>
<dbReference type="STRING" id="901.DESPIGER_1482"/>
<evidence type="ECO:0000313" key="18">
    <source>
        <dbReference type="Proteomes" id="UP000003676"/>
    </source>
</evidence>
<dbReference type="InterPro" id="IPR002192">
    <property type="entry name" value="PPDK_AMP/ATP-bd"/>
</dbReference>
<dbReference type="InterPro" id="IPR013815">
    <property type="entry name" value="ATP_grasp_subdomain_1"/>
</dbReference>
<dbReference type="PANTHER" id="PTHR43030">
    <property type="entry name" value="PHOSPHOENOLPYRUVATE SYNTHASE"/>
    <property type="match status" value="1"/>
</dbReference>
<keyword evidence="7" id="KW-0808">Transferase</keyword>
<evidence type="ECO:0000256" key="2">
    <source>
        <dbReference type="ARBA" id="ARBA00002988"/>
    </source>
</evidence>
<evidence type="ECO:0000256" key="8">
    <source>
        <dbReference type="ARBA" id="ARBA00022723"/>
    </source>
</evidence>
<dbReference type="Gene3D" id="3.30.470.20">
    <property type="entry name" value="ATP-grasp fold, B domain"/>
    <property type="match status" value="1"/>
</dbReference>
<dbReference type="eggNOG" id="COG0574">
    <property type="taxonomic scope" value="Bacteria"/>
</dbReference>
<dbReference type="GO" id="GO:0046872">
    <property type="term" value="F:metal ion binding"/>
    <property type="evidence" value="ECO:0007669"/>
    <property type="project" value="UniProtKB-KW"/>
</dbReference>
<protein>
    <recommendedName>
        <fullName evidence="6">Phosphoenolpyruvate synthase</fullName>
        <ecNumber evidence="5">2.7.9.2</ecNumber>
    </recommendedName>
    <alternativeName>
        <fullName evidence="13">Pyruvate, water dikinase</fullName>
    </alternativeName>
</protein>
<comment type="function">
    <text evidence="2">Catalyzes the phosphorylation of pyruvate to phosphoenolpyruvate.</text>
</comment>
<comment type="similarity">
    <text evidence="4">Belongs to the PEP-utilizing enzyme family.</text>
</comment>
<evidence type="ECO:0000256" key="3">
    <source>
        <dbReference type="ARBA" id="ARBA00004742"/>
    </source>
</evidence>
<dbReference type="Pfam" id="PF00391">
    <property type="entry name" value="PEP-utilizers"/>
    <property type="match status" value="1"/>
</dbReference>
<dbReference type="Pfam" id="PF01326">
    <property type="entry name" value="PPDK_N"/>
    <property type="match status" value="1"/>
</dbReference>
<evidence type="ECO:0000256" key="5">
    <source>
        <dbReference type="ARBA" id="ARBA00011996"/>
    </source>
</evidence>
<dbReference type="InterPro" id="IPR006319">
    <property type="entry name" value="PEP_synth"/>
</dbReference>
<sequence>MTAWRYARLPDAGRSARTVPAFQEQAGRACASAFHALPGEAKGSSMTTTIKILKRMFGLEPRISREQAMAAFGRRYASFNELLQSNADLAAILAKLDAAQRGDKHLETHQVRRIARKAVFHCERMAACLNDMSRNRYKDLEKSVAAIGQHIENELEKHTRGDVNALILPLTEVDASMGYSVGGKNANLGELSNMLDMPVPPGFAVTIQASSLALLRPSGLFKKIHSTLCKVDADVPHSLQDAARTVQNLILEAPLPEEVEKALFEGWDEAFGKDSQVQAALRSSAVDEDGVQSFAGQYLSILGVTRESLPSAFKRVLASLFSPRALAYRARNGYPLDATSMGMCCLKMVQAKAAGVAFSRHPVDLRSNCVMIQGTWGLGEMVVDGTATPDNWLVSRANLRIQQETIAHKEIRLVLAPGRHGVESKEEDVPESLRNVPSLSHEQAQQLASMALELERHYQYPQDVEWAVDEDDQIILLQTRPMGLDASVSEVTAPALSHLRPLLSGGEVAAKGVGCGPVIHVQPSQDLTHFPEGAVMLLQHTSPDAMVAMQRASAIIAETGSLTGHMASVCREFGMPTVINLPGATSLLEEGEVVTVDAIGGRVFKGEIPELLALRLQPRRPAADTPALILLRRIASYIMPLHLVDPHSELFSPANCTSLHDVMRYAHEKSYSEMFLISDSVTEGSMGAASQLVCPVPLDLYVIDLGGGLKNPESRRVTPEDVISEPFAEVLSGMLNPAVQARGPRPINMRGFLSVMSQNMSGGNQQGGQRFGDRSYAIVSDRYVNFSSRVGYHYAILDSWCGETLSKNYIRFEFAGGAAGSVQRERRVRCIGVILTELGFTVEIVGDRIRARYQKYPRLDVLSRLDQLGRLLIMTRQMDMLMTSDAAVHGYAMKFLNGEYH</sequence>
<evidence type="ECO:0000259" key="15">
    <source>
        <dbReference type="Pfam" id="PF00391"/>
    </source>
</evidence>
<dbReference type="SUPFAM" id="SSF52009">
    <property type="entry name" value="Phosphohistidine domain"/>
    <property type="match status" value="1"/>
</dbReference>
<organism evidence="17 18">
    <name type="scientific">Desulfovibrio piger ATCC 29098</name>
    <dbReference type="NCBI Taxonomy" id="411464"/>
    <lineage>
        <taxon>Bacteria</taxon>
        <taxon>Pseudomonadati</taxon>
        <taxon>Thermodesulfobacteriota</taxon>
        <taxon>Desulfovibrionia</taxon>
        <taxon>Desulfovibrionales</taxon>
        <taxon>Desulfovibrionaceae</taxon>
        <taxon>Desulfovibrio</taxon>
    </lineage>
</organism>
<evidence type="ECO:0000256" key="7">
    <source>
        <dbReference type="ARBA" id="ARBA00022679"/>
    </source>
</evidence>
<evidence type="ECO:0000256" key="10">
    <source>
        <dbReference type="ARBA" id="ARBA00022777"/>
    </source>
</evidence>
<dbReference type="HOGENOM" id="CLU_011040_0_0_7"/>
<dbReference type="GO" id="GO:0006094">
    <property type="term" value="P:gluconeogenesis"/>
    <property type="evidence" value="ECO:0007669"/>
    <property type="project" value="UniProtKB-UniPathway"/>
</dbReference>
<comment type="caution">
    <text evidence="17">The sequence shown here is derived from an EMBL/GenBank/DDBJ whole genome shotgun (WGS) entry which is preliminary data.</text>
</comment>
<evidence type="ECO:0000256" key="4">
    <source>
        <dbReference type="ARBA" id="ARBA00007837"/>
    </source>
</evidence>
<evidence type="ECO:0000256" key="9">
    <source>
        <dbReference type="ARBA" id="ARBA00022741"/>
    </source>
</evidence>
<reference evidence="17 18" key="1">
    <citation type="submission" date="2008-10" db="EMBL/GenBank/DDBJ databases">
        <title>Draft genome sequence of Desulvovibrio piger (ATCC 29098).</title>
        <authorList>
            <person name="Sudarsanam P."/>
            <person name="Ley R."/>
            <person name="Guruge J."/>
            <person name="Turnbaugh P.J."/>
            <person name="Mahowald M."/>
            <person name="Liep D."/>
            <person name="Gordon J."/>
        </authorList>
    </citation>
    <scope>NUCLEOTIDE SEQUENCE [LARGE SCALE GENOMIC DNA]</scope>
    <source>
        <strain evidence="17 18">ATCC 29098</strain>
    </source>
</reference>
<dbReference type="SUPFAM" id="SSF56059">
    <property type="entry name" value="Glutathione synthetase ATP-binding domain-like"/>
    <property type="match status" value="1"/>
</dbReference>
<evidence type="ECO:0000256" key="1">
    <source>
        <dbReference type="ARBA" id="ARBA00001946"/>
    </source>
</evidence>
<dbReference type="AlphaFoldDB" id="B6WY12"/>
<evidence type="ECO:0000256" key="11">
    <source>
        <dbReference type="ARBA" id="ARBA00022840"/>
    </source>
</evidence>
<keyword evidence="10 17" id="KW-0418">Kinase</keyword>
<keyword evidence="11" id="KW-0067">ATP-binding</keyword>
<dbReference type="Gene3D" id="3.50.30.10">
    <property type="entry name" value="Phosphohistidine domain"/>
    <property type="match status" value="1"/>
</dbReference>
<keyword evidence="12" id="KW-0460">Magnesium</keyword>
<dbReference type="Proteomes" id="UP000003676">
    <property type="component" value="Unassembled WGS sequence"/>
</dbReference>
<evidence type="ECO:0000256" key="13">
    <source>
        <dbReference type="ARBA" id="ARBA00033470"/>
    </source>
</evidence>
<dbReference type="GO" id="GO:0005524">
    <property type="term" value="F:ATP binding"/>
    <property type="evidence" value="ECO:0007669"/>
    <property type="project" value="UniProtKB-KW"/>
</dbReference>
<feature type="domain" description="Pyruvate phosphate dikinase AMP/ATP-binding" evidence="16">
    <location>
        <begin position="180"/>
        <end position="484"/>
    </location>
</feature>
<comment type="cofactor">
    <cofactor evidence="1">
        <name>Mg(2+)</name>
        <dbReference type="ChEBI" id="CHEBI:18420"/>
    </cofactor>
</comment>
<dbReference type="EMBL" id="ABXU01000088">
    <property type="protein sequence ID" value="EEB32068.1"/>
    <property type="molecule type" value="Genomic_DNA"/>
</dbReference>
<dbReference type="UniPathway" id="UPA00138"/>
<reference evidence="17 18" key="2">
    <citation type="submission" date="2008-10" db="EMBL/GenBank/DDBJ databases">
        <authorList>
            <person name="Fulton L."/>
            <person name="Clifton S."/>
            <person name="Fulton B."/>
            <person name="Xu J."/>
            <person name="Minx P."/>
            <person name="Pepin K.H."/>
            <person name="Johnson M."/>
            <person name="Bhonagiri V."/>
            <person name="Nash W.E."/>
            <person name="Mardis E.R."/>
            <person name="Wilson R.K."/>
        </authorList>
    </citation>
    <scope>NUCLEOTIDE SEQUENCE [LARGE SCALE GENOMIC DNA]</scope>
    <source>
        <strain evidence="17 18">ATCC 29098</strain>
    </source>
</reference>
<evidence type="ECO:0000256" key="14">
    <source>
        <dbReference type="ARBA" id="ARBA00047700"/>
    </source>
</evidence>
<evidence type="ECO:0000313" key="17">
    <source>
        <dbReference type="EMBL" id="EEB32068.1"/>
    </source>
</evidence>
<evidence type="ECO:0000259" key="16">
    <source>
        <dbReference type="Pfam" id="PF01326"/>
    </source>
</evidence>
<comment type="pathway">
    <text evidence="3">Carbohydrate biosynthesis; gluconeogenesis.</text>
</comment>
<dbReference type="GO" id="GO:0008986">
    <property type="term" value="F:pyruvate, water dikinase activity"/>
    <property type="evidence" value="ECO:0007669"/>
    <property type="project" value="UniProtKB-EC"/>
</dbReference>
<dbReference type="InterPro" id="IPR008279">
    <property type="entry name" value="PEP-util_enz_mobile_dom"/>
</dbReference>
<name>B6WY12_9BACT</name>
<keyword evidence="17" id="KW-0670">Pyruvate</keyword>
<accession>B6WY12</accession>
<evidence type="ECO:0000256" key="12">
    <source>
        <dbReference type="ARBA" id="ARBA00022842"/>
    </source>
</evidence>
<dbReference type="eggNOG" id="COG3848">
    <property type="taxonomic scope" value="Bacteria"/>
</dbReference>
<evidence type="ECO:0000256" key="6">
    <source>
        <dbReference type="ARBA" id="ARBA00021623"/>
    </source>
</evidence>
<keyword evidence="8" id="KW-0479">Metal-binding</keyword>